<keyword evidence="2" id="KW-1185">Reference proteome</keyword>
<organism evidence="1 2">
    <name type="scientific">Intoshia linei</name>
    <dbReference type="NCBI Taxonomy" id="1819745"/>
    <lineage>
        <taxon>Eukaryota</taxon>
        <taxon>Metazoa</taxon>
        <taxon>Spiralia</taxon>
        <taxon>Lophotrochozoa</taxon>
        <taxon>Mesozoa</taxon>
        <taxon>Orthonectida</taxon>
        <taxon>Rhopaluridae</taxon>
        <taxon>Intoshia</taxon>
    </lineage>
</organism>
<proteinExistence type="predicted"/>
<dbReference type="EMBL" id="LWCA01000004">
    <property type="protein sequence ID" value="OAF72120.1"/>
    <property type="molecule type" value="Genomic_DNA"/>
</dbReference>
<comment type="caution">
    <text evidence="1">The sequence shown here is derived from an EMBL/GenBank/DDBJ whole genome shotgun (WGS) entry which is preliminary data.</text>
</comment>
<reference evidence="1 2" key="1">
    <citation type="submission" date="2016-04" db="EMBL/GenBank/DDBJ databases">
        <title>The genome of Intoshia linei affirms orthonectids as highly simplified spiralians.</title>
        <authorList>
            <person name="Mikhailov K.V."/>
            <person name="Slusarev G.S."/>
            <person name="Nikitin M.A."/>
            <person name="Logacheva M.D."/>
            <person name="Penin A."/>
            <person name="Aleoshin V."/>
            <person name="Panchin Y.V."/>
        </authorList>
    </citation>
    <scope>NUCLEOTIDE SEQUENCE [LARGE SCALE GENOMIC DNA]</scope>
    <source>
        <strain evidence="1">Intl2013</strain>
        <tissue evidence="1">Whole animal</tissue>
    </source>
</reference>
<evidence type="ECO:0000313" key="2">
    <source>
        <dbReference type="Proteomes" id="UP000078046"/>
    </source>
</evidence>
<evidence type="ECO:0000313" key="1">
    <source>
        <dbReference type="EMBL" id="OAF72120.1"/>
    </source>
</evidence>
<dbReference type="AlphaFoldDB" id="A0A177BD37"/>
<sequence>MEIIKNITLIYILTDSTYSTDDDTDYFYSSNLKQKSSWRSCDKKMFDSVELQICWYISRNNQKKKKFPKK</sequence>
<dbReference type="Proteomes" id="UP000078046">
    <property type="component" value="Unassembled WGS sequence"/>
</dbReference>
<gene>
    <name evidence="1" type="ORF">A3Q56_00115</name>
</gene>
<name>A0A177BD37_9BILA</name>
<protein>
    <submittedName>
        <fullName evidence="1">Uncharacterized protein</fullName>
    </submittedName>
</protein>
<accession>A0A177BD37</accession>